<dbReference type="GeneID" id="59238782"/>
<dbReference type="Pfam" id="PF14703">
    <property type="entry name" value="PHM7_cyt"/>
    <property type="match status" value="1"/>
</dbReference>
<evidence type="ECO:0000256" key="5">
    <source>
        <dbReference type="ARBA" id="ARBA00022989"/>
    </source>
</evidence>
<evidence type="ECO:0000256" key="3">
    <source>
        <dbReference type="ARBA" id="ARBA00022448"/>
    </source>
</evidence>
<evidence type="ECO:0000256" key="8">
    <source>
        <dbReference type="SAM" id="Phobius"/>
    </source>
</evidence>
<evidence type="ECO:0000256" key="1">
    <source>
        <dbReference type="ARBA" id="ARBA00004141"/>
    </source>
</evidence>
<comment type="similarity">
    <text evidence="2">Belongs to the CSC1 (TC 1.A.17) family.</text>
</comment>
<dbReference type="Pfam" id="PF13967">
    <property type="entry name" value="RSN1_TM"/>
    <property type="match status" value="1"/>
</dbReference>
<keyword evidence="6 8" id="KW-0472">Membrane</keyword>
<evidence type="ECO:0000259" key="12">
    <source>
        <dbReference type="Pfam" id="PF14703"/>
    </source>
</evidence>
<dbReference type="EMBL" id="CP058611">
    <property type="protein sequence ID" value="QLG74979.1"/>
    <property type="molecule type" value="Genomic_DNA"/>
</dbReference>
<dbReference type="PANTHER" id="PTHR13018:SF139">
    <property type="entry name" value="PHOSPHATE METABOLISM PROTEIN 7"/>
    <property type="match status" value="1"/>
</dbReference>
<dbReference type="InterPro" id="IPR045122">
    <property type="entry name" value="Csc1-like"/>
</dbReference>
<evidence type="ECO:0000256" key="6">
    <source>
        <dbReference type="ARBA" id="ARBA00023136"/>
    </source>
</evidence>
<dbReference type="InterPro" id="IPR022257">
    <property type="entry name" value="PHM7_ext"/>
</dbReference>
<feature type="compositionally biased region" description="Polar residues" evidence="7">
    <location>
        <begin position="798"/>
        <end position="811"/>
    </location>
</feature>
<feature type="transmembrane region" description="Helical" evidence="8">
    <location>
        <begin position="643"/>
        <end position="665"/>
    </location>
</feature>
<dbReference type="Pfam" id="PF02714">
    <property type="entry name" value="RSN1_7TM"/>
    <property type="match status" value="1"/>
</dbReference>
<feature type="transmembrane region" description="Helical" evidence="8">
    <location>
        <begin position="94"/>
        <end position="117"/>
    </location>
</feature>
<evidence type="ECO:0000259" key="11">
    <source>
        <dbReference type="Pfam" id="PF13967"/>
    </source>
</evidence>
<sequence length="974" mass="109314">MSDSSGSSSASSTSAFVSSLIFNGIIAGIFISLFMAFRPKNTRVYEPRTLPDVQTVTEEERLQSAPQGMAWIPYLIYKPHSYLMQHASLDGYFFLRYVGLVASLSVFTCFLLFPILLPVNATNGNNYPGFDLLSFANVTNHNRFYAHVFLSWLFFGLLIYVIYKELYYYVMVRHAVQTSPLYDSMLSSRTVIVTELSGSSAQPGEMEMRFPKASNILFAHNQSELIDLVKDRSKSSMKLENAINKVIKKSVKMRIKAEKKDTLNELYNGGTKPEDDLETYIPHGKRPTHRLGKYKLPFLGTKVDTLDYSREHISELNEKIHEQQNDWNSRDTLPVCFLEFDTQLEAQRCFQSLESIMGSKSFGKRMIGVAPDDVNWENVNFTKNKRRALKTAANTFLTLLIIFWAIPVAVVGCISNVTFLEDNVFFLNFLRNVPRVILGLITGIVPSLALSILMSLVPVFIKKAGTLSGSISSQETESYCQAWYYAFQVVQVFLITTATSSASSTVVAIINDPSSAMVLLAQNLPKASNFYISYFLVQGLLIPTGALFQVANLILSKVLGRVLDSTPRQKWNRYNTLSKPSWGVIYPVIEILVCIWVCYAIIAPLVLIFSSMALCFMYLAYLYNINFVMGFSFDSRGRNYPRALFQIFVGIYLSEVCLLGLFIMGKAWGPLVLEAIIIPLTVLAHLYFKRRFIPLFDAVPLSALRLARGAKGLEYPHKDQGLKEIAEVSKEAKKAFDDNETGGVLRPATSAELKKAHLINDVDTVSEKPAKSYSENRRSSTDSDGADTKRGSAIVKKTTLTSGSDSVQGKSTFAPDVKNLPREHIGENVLHVGAIEENADAGKVYADPRAIVTTPQSFPSNINKSEHFKQRVINFFSPSMNYPFGTVRTRLPLVYNTVVEYDDEFTETAYTDPSVSEKDPKIWICHDELGLSKQQIQEASAKNIDVIDDFTKFDEKGNCEFLFNPPDYELPAKK</sequence>
<feature type="transmembrane region" description="Helical" evidence="8">
    <location>
        <begin position="437"/>
        <end position="461"/>
    </location>
</feature>
<organism evidence="13 14">
    <name type="scientific">Zygotorulaspora mrakii</name>
    <name type="common">Zygosaccharomyces mrakii</name>
    <dbReference type="NCBI Taxonomy" id="42260"/>
    <lineage>
        <taxon>Eukaryota</taxon>
        <taxon>Fungi</taxon>
        <taxon>Dikarya</taxon>
        <taxon>Ascomycota</taxon>
        <taxon>Saccharomycotina</taxon>
        <taxon>Saccharomycetes</taxon>
        <taxon>Saccharomycetales</taxon>
        <taxon>Saccharomycetaceae</taxon>
        <taxon>Zygotorulaspora</taxon>
    </lineage>
</organism>
<keyword evidence="5 8" id="KW-1133">Transmembrane helix</keyword>
<feature type="domain" description="CSC1/OSCA1-like cytosolic" evidence="12">
    <location>
        <begin position="189"/>
        <end position="378"/>
    </location>
</feature>
<dbReference type="InterPro" id="IPR003864">
    <property type="entry name" value="CSC1/OSCA1-like_7TM"/>
</dbReference>
<name>A0A7H9BAC9_ZYGMR</name>
<feature type="transmembrane region" description="Helical" evidence="8">
    <location>
        <begin position="530"/>
        <end position="560"/>
    </location>
</feature>
<comment type="subcellular location">
    <subcellularLocation>
        <location evidence="1">Membrane</location>
        <topology evidence="1">Multi-pass membrane protein</topology>
    </subcellularLocation>
</comment>
<feature type="transmembrane region" description="Helical" evidence="8">
    <location>
        <begin position="608"/>
        <end position="631"/>
    </location>
</feature>
<dbReference type="InterPro" id="IPR027815">
    <property type="entry name" value="CSC1/OSCA1-like_cyt"/>
</dbReference>
<accession>A0A7H9BAC9</accession>
<feature type="domain" description="CSC1/OSCA1-like 7TM region" evidence="9">
    <location>
        <begin position="391"/>
        <end position="662"/>
    </location>
</feature>
<feature type="transmembrane region" description="Helical" evidence="8">
    <location>
        <begin position="144"/>
        <end position="163"/>
    </location>
</feature>
<feature type="domain" description="10TM putative phosphate transporter extracellular tail" evidence="10">
    <location>
        <begin position="875"/>
        <end position="967"/>
    </location>
</feature>
<feature type="transmembrane region" description="Helical" evidence="8">
    <location>
        <begin position="15"/>
        <end position="37"/>
    </location>
</feature>
<dbReference type="OrthoDB" id="1076608at2759"/>
<dbReference type="PANTHER" id="PTHR13018">
    <property type="entry name" value="PROBABLE MEMBRANE PROTEIN DUF221-RELATED"/>
    <property type="match status" value="1"/>
</dbReference>
<keyword evidence="3" id="KW-0813">Transport</keyword>
<evidence type="ECO:0000256" key="7">
    <source>
        <dbReference type="SAM" id="MobiDB-lite"/>
    </source>
</evidence>
<feature type="region of interest" description="Disordered" evidence="7">
    <location>
        <begin position="766"/>
        <end position="817"/>
    </location>
</feature>
<evidence type="ECO:0000259" key="10">
    <source>
        <dbReference type="Pfam" id="PF12621"/>
    </source>
</evidence>
<gene>
    <name evidence="13" type="ORF">HG535_0H03060</name>
</gene>
<dbReference type="InterPro" id="IPR032880">
    <property type="entry name" value="CSC1/OSCA1-like_N"/>
</dbReference>
<evidence type="ECO:0000256" key="2">
    <source>
        <dbReference type="ARBA" id="ARBA00007779"/>
    </source>
</evidence>
<feature type="transmembrane region" description="Helical" evidence="8">
    <location>
        <begin position="395"/>
        <end position="417"/>
    </location>
</feature>
<dbReference type="GO" id="GO:0005886">
    <property type="term" value="C:plasma membrane"/>
    <property type="evidence" value="ECO:0007669"/>
    <property type="project" value="TreeGrafter"/>
</dbReference>
<reference evidence="13 14" key="1">
    <citation type="submission" date="2020-07" db="EMBL/GenBank/DDBJ databases">
        <title>The yeast mating-type switching endonuclease HO is a domesticated member of an unorthodox homing genetic element family.</title>
        <authorList>
            <person name="Coughlan A.Y."/>
            <person name="Lombardi L."/>
            <person name="Braun-Galleani S."/>
            <person name="Martos A.R."/>
            <person name="Galeote V."/>
            <person name="Bigey F."/>
            <person name="Dequin S."/>
            <person name="Byrne K.P."/>
            <person name="Wolfe K.H."/>
        </authorList>
    </citation>
    <scope>NUCLEOTIDE SEQUENCE [LARGE SCALE GENOMIC DNA]</scope>
    <source>
        <strain evidence="13 14">NRRL Y-6702</strain>
    </source>
</reference>
<dbReference type="AlphaFoldDB" id="A0A7H9BAC9"/>
<feature type="transmembrane region" description="Helical" evidence="8">
    <location>
        <begin position="581"/>
        <end position="602"/>
    </location>
</feature>
<feature type="domain" description="CSC1/OSCA1-like N-terminal transmembrane" evidence="11">
    <location>
        <begin position="15"/>
        <end position="165"/>
    </location>
</feature>
<dbReference type="Pfam" id="PF12621">
    <property type="entry name" value="PHM7_ext"/>
    <property type="match status" value="1"/>
</dbReference>
<evidence type="ECO:0000313" key="14">
    <source>
        <dbReference type="Proteomes" id="UP000509704"/>
    </source>
</evidence>
<dbReference type="GO" id="GO:0005227">
    <property type="term" value="F:calcium-activated cation channel activity"/>
    <property type="evidence" value="ECO:0007669"/>
    <property type="project" value="InterPro"/>
</dbReference>
<feature type="transmembrane region" description="Helical" evidence="8">
    <location>
        <begin position="482"/>
        <end position="510"/>
    </location>
</feature>
<dbReference type="Proteomes" id="UP000509704">
    <property type="component" value="Chromosome 8"/>
</dbReference>
<proteinExistence type="inferred from homology"/>
<evidence type="ECO:0000313" key="13">
    <source>
        <dbReference type="EMBL" id="QLG74979.1"/>
    </source>
</evidence>
<protein>
    <submittedName>
        <fullName evidence="13">Uncharacterized protein</fullName>
    </submittedName>
</protein>
<feature type="compositionally biased region" description="Basic and acidic residues" evidence="7">
    <location>
        <begin position="766"/>
        <end position="790"/>
    </location>
</feature>
<keyword evidence="4 8" id="KW-0812">Transmembrane</keyword>
<evidence type="ECO:0000256" key="4">
    <source>
        <dbReference type="ARBA" id="ARBA00022692"/>
    </source>
</evidence>
<keyword evidence="14" id="KW-1185">Reference proteome</keyword>
<evidence type="ECO:0000259" key="9">
    <source>
        <dbReference type="Pfam" id="PF02714"/>
    </source>
</evidence>
<dbReference type="RefSeq" id="XP_037146704.1">
    <property type="nucleotide sequence ID" value="XM_037290809.1"/>
</dbReference>
<dbReference type="KEGG" id="zmk:HG535_0H03060"/>
<feature type="transmembrane region" description="Helical" evidence="8">
    <location>
        <begin position="671"/>
        <end position="688"/>
    </location>
</feature>